<keyword evidence="2" id="KW-1185">Reference proteome</keyword>
<evidence type="ECO:0008006" key="3">
    <source>
        <dbReference type="Google" id="ProtNLM"/>
    </source>
</evidence>
<organism evidence="1 2">
    <name type="scientific">Chenggangzhangella methanolivorans</name>
    <dbReference type="NCBI Taxonomy" id="1437009"/>
    <lineage>
        <taxon>Bacteria</taxon>
        <taxon>Pseudomonadati</taxon>
        <taxon>Pseudomonadota</taxon>
        <taxon>Alphaproteobacteria</taxon>
        <taxon>Hyphomicrobiales</taxon>
        <taxon>Methylopilaceae</taxon>
        <taxon>Chenggangzhangella</taxon>
    </lineage>
</organism>
<accession>A0A9E6UGU0</accession>
<dbReference type="RefSeq" id="WP_261402118.1">
    <property type="nucleotide sequence ID" value="NZ_CP081869.1"/>
</dbReference>
<reference evidence="1" key="1">
    <citation type="submission" date="2021-08" db="EMBL/GenBank/DDBJ databases">
        <authorList>
            <person name="Zhang H."/>
            <person name="Xu M."/>
            <person name="Yu Z."/>
            <person name="Yang L."/>
            <person name="Cai Y."/>
        </authorList>
    </citation>
    <scope>NUCLEOTIDE SEQUENCE</scope>
    <source>
        <strain evidence="1">CHL1</strain>
    </source>
</reference>
<dbReference type="Proteomes" id="UP000825701">
    <property type="component" value="Chromosome"/>
</dbReference>
<protein>
    <recommendedName>
        <fullName evidence="3">PIN domain-containing protein</fullName>
    </recommendedName>
</protein>
<sequence>MGLERWDACRAKWVLYQTQERHSEDCARFPYEALPRRIFLDTNVVNLLVRYSDQVFEQAPIDDTLDTTKRHDVEALMHVFQTGARADWSILASRKVLDEIVKTPDEEFKADLTDYAIELVSPLNDGFADRLGRSLVETRLLSAFPGEHDRELIGNAIGFNCDVFCTCDQRTIIRKRHLANNLPIRFLTPIEWWWHVKPWAGLWL</sequence>
<proteinExistence type="predicted"/>
<dbReference type="EMBL" id="CP081869">
    <property type="protein sequence ID" value="QZN99087.1"/>
    <property type="molecule type" value="Genomic_DNA"/>
</dbReference>
<evidence type="ECO:0000313" key="2">
    <source>
        <dbReference type="Proteomes" id="UP000825701"/>
    </source>
</evidence>
<gene>
    <name evidence="1" type="ORF">K6K41_19875</name>
</gene>
<name>A0A9E6UGU0_9HYPH</name>
<dbReference type="KEGG" id="cmet:K6K41_19875"/>
<dbReference type="AlphaFoldDB" id="A0A9E6UGU0"/>
<evidence type="ECO:0000313" key="1">
    <source>
        <dbReference type="EMBL" id="QZN99087.1"/>
    </source>
</evidence>